<dbReference type="EMBL" id="CP000542">
    <property type="protein sequence ID" value="ABM60047.1"/>
    <property type="molecule type" value="Genomic_DNA"/>
</dbReference>
<dbReference type="InterPro" id="IPR028059">
    <property type="entry name" value="SWM_rpt"/>
</dbReference>
<feature type="compositionally biased region" description="Basic residues" evidence="1">
    <location>
        <begin position="751"/>
        <end position="767"/>
    </location>
</feature>
<feature type="compositionally biased region" description="Basic residues" evidence="1">
    <location>
        <begin position="729"/>
        <end position="741"/>
    </location>
</feature>
<feature type="compositionally biased region" description="Basic residues" evidence="1">
    <location>
        <begin position="617"/>
        <end position="630"/>
    </location>
</feature>
<evidence type="ECO:0000259" key="2">
    <source>
        <dbReference type="Pfam" id="PF19078"/>
    </source>
</evidence>
<feature type="compositionally biased region" description="Basic and acidic residues" evidence="1">
    <location>
        <begin position="713"/>
        <end position="723"/>
    </location>
</feature>
<organism evidence="3 4">
    <name type="scientific">Verminephrobacter eiseniae (strain EF01-2)</name>
    <dbReference type="NCBI Taxonomy" id="391735"/>
    <lineage>
        <taxon>Bacteria</taxon>
        <taxon>Pseudomonadati</taxon>
        <taxon>Pseudomonadota</taxon>
        <taxon>Betaproteobacteria</taxon>
        <taxon>Burkholderiales</taxon>
        <taxon>Comamonadaceae</taxon>
        <taxon>Verminephrobacter</taxon>
    </lineage>
</organism>
<feature type="domain" description="Bacterial Ig-like" evidence="2">
    <location>
        <begin position="241"/>
        <end position="355"/>
    </location>
</feature>
<dbReference type="Pfam" id="PF13753">
    <property type="entry name" value="SWM_repeat"/>
    <property type="match status" value="1"/>
</dbReference>
<reference evidence="4" key="1">
    <citation type="submission" date="2006-12" db="EMBL/GenBank/DDBJ databases">
        <title>Complete sequence of chromosome 1 of Verminephrobacter eiseniae EF01-2.</title>
        <authorList>
            <person name="Copeland A."/>
            <person name="Lucas S."/>
            <person name="Lapidus A."/>
            <person name="Barry K."/>
            <person name="Detter J.C."/>
            <person name="Glavina del Rio T."/>
            <person name="Dalin E."/>
            <person name="Tice H."/>
            <person name="Pitluck S."/>
            <person name="Chertkov O."/>
            <person name="Brettin T."/>
            <person name="Bruce D."/>
            <person name="Han C."/>
            <person name="Tapia R."/>
            <person name="Gilna P."/>
            <person name="Schmutz J."/>
            <person name="Larimer F."/>
            <person name="Land M."/>
            <person name="Hauser L."/>
            <person name="Kyrpides N."/>
            <person name="Kim E."/>
            <person name="Stahl D."/>
            <person name="Richardson P."/>
        </authorList>
    </citation>
    <scope>NUCLEOTIDE SEQUENCE [LARGE SCALE GENOMIC DNA]</scope>
    <source>
        <strain evidence="4">EF01-2</strain>
    </source>
</reference>
<evidence type="ECO:0000256" key="1">
    <source>
        <dbReference type="SAM" id="MobiDB-lite"/>
    </source>
</evidence>
<evidence type="ECO:0000313" key="4">
    <source>
        <dbReference type="Proteomes" id="UP000000374"/>
    </source>
</evidence>
<dbReference type="KEGG" id="vei:Veis_4344"/>
<sequence>MTETRSTSSPFHRKENTMANVITVPDRSITIGETQRIAFDFENIDAMDVTGGNNSLKECLQLDYSHANGRIKDYSWHWTFGRWTGEFNANQGVESTGNYIRFVRAASGSVPAMDVISQTFDIDTKRPTIVGTTTIDAPSLTRAGQVTTITFTFHERITNFTLEDLAIQQPDRGTLENLRSTDDGRTWKVDLRAPANLAANTEVKDIRITIDMAGINDIPGNAGAVRSGGTEYHTLITYNIDTKPPSATIAVTPNPVTNNNDRLVTVIITFDEEVTGFTADNIDLSNANVGTRPGAGRTETLVRAIDGRRAYSITYTAAADTEDATNTISLRNLNTIRDAAGNVATVNPTSNNFEIDTRAPTVTIAMDKERLTAGETATVTFTFSETVTGFSDTSIVVDGANGTLGNLRQDTADGKIWRGTFTPTASLSNTRSQISVNYEGIRDRHGNSNSGTSTARSYTVDTAVFAIISATVNGRQLVLQYSDETALDPEQTHNAPNDAFVVLVDGVRNNVTGVLVDAAAKTITLTLDSAVTRGQQVSVAYNDPSTGDDPQAVQEATTGTDAASFAAKPATNVTPPPPPRTGYIECIECARRTGLRPRRCAQRPGGPGHRPAAPRWLGRHGWRWQRRRYQRQPAGRRQFDPQPDPGGWQPGRQADPRQQRAHQQNGAQRSPRHHAQGHGNARRPDVIHGVAGRRPQHRELQPVRRPGARRHRLLDQGQHRHLGEPGQRTLRRQGGQRRRAHAAGLSDPGRRPVRCRRPGQRQHHHPRGCGENAAVHRRAGAPGRYAWLLVLKAPRACAGCAGAQRCNTPCDRCATGCGAPSAYSPTIWRLRKRQLLAHETLLENNG</sequence>
<dbReference type="Proteomes" id="UP000000374">
    <property type="component" value="Chromosome"/>
</dbReference>
<dbReference type="NCBIfam" id="TIGR02059">
    <property type="entry name" value="swm_rep_I"/>
    <property type="match status" value="1"/>
</dbReference>
<dbReference type="HOGENOM" id="CLU_336779_0_0_4"/>
<name>A1WQZ0_VEREI</name>
<dbReference type="eggNOG" id="COG1345">
    <property type="taxonomic scope" value="Bacteria"/>
</dbReference>
<dbReference type="InterPro" id="IPR011801">
    <property type="entry name" value="Swm_rep_I_cyn"/>
</dbReference>
<dbReference type="PANTHER" id="PTHR34677">
    <property type="match status" value="1"/>
</dbReference>
<dbReference type="AlphaFoldDB" id="A1WQZ0"/>
<protein>
    <recommendedName>
        <fullName evidence="2">Bacterial Ig-like domain-containing protein</fullName>
    </recommendedName>
</protein>
<dbReference type="STRING" id="391735.Veis_4344"/>
<proteinExistence type="predicted"/>
<dbReference type="InterPro" id="IPR044048">
    <property type="entry name" value="Big_12"/>
</dbReference>
<feature type="domain" description="Bacterial Ig-like" evidence="2">
    <location>
        <begin position="356"/>
        <end position="460"/>
    </location>
</feature>
<gene>
    <name evidence="3" type="ordered locus">Veis_4344</name>
</gene>
<evidence type="ECO:0000313" key="3">
    <source>
        <dbReference type="EMBL" id="ABM60047.1"/>
    </source>
</evidence>
<feature type="domain" description="Bacterial Ig-like" evidence="2">
    <location>
        <begin position="123"/>
        <end position="225"/>
    </location>
</feature>
<dbReference type="PANTHER" id="PTHR34677:SF3">
    <property type="entry name" value="BACTERIAL IG-LIKE DOMAIN-CONTAINING PROTEIN"/>
    <property type="match status" value="1"/>
</dbReference>
<feature type="region of interest" description="Disordered" evidence="1">
    <location>
        <begin position="541"/>
        <end position="560"/>
    </location>
</feature>
<keyword evidence="4" id="KW-1185">Reference proteome</keyword>
<dbReference type="Pfam" id="PF19078">
    <property type="entry name" value="Big_12"/>
    <property type="match status" value="3"/>
</dbReference>
<accession>A1WQZ0</accession>
<feature type="region of interest" description="Disordered" evidence="1">
    <location>
        <begin position="598"/>
        <end position="774"/>
    </location>
</feature>